<dbReference type="EMBL" id="ML994643">
    <property type="protein sequence ID" value="KAF2183344.1"/>
    <property type="molecule type" value="Genomic_DNA"/>
</dbReference>
<evidence type="ECO:0000256" key="1">
    <source>
        <dbReference type="SAM" id="MobiDB-lite"/>
    </source>
</evidence>
<proteinExistence type="predicted"/>
<keyword evidence="5" id="KW-1185">Reference proteome</keyword>
<gene>
    <name evidence="4" type="ORF">K469DRAFT_210780</name>
</gene>
<keyword evidence="2" id="KW-1133">Transmembrane helix</keyword>
<protein>
    <submittedName>
        <fullName evidence="4">Uncharacterized protein</fullName>
    </submittedName>
</protein>
<evidence type="ECO:0000313" key="4">
    <source>
        <dbReference type="EMBL" id="KAF2183344.1"/>
    </source>
</evidence>
<reference evidence="4" key="1">
    <citation type="journal article" date="2020" name="Stud. Mycol.">
        <title>101 Dothideomycetes genomes: a test case for predicting lifestyles and emergence of pathogens.</title>
        <authorList>
            <person name="Haridas S."/>
            <person name="Albert R."/>
            <person name="Binder M."/>
            <person name="Bloem J."/>
            <person name="Labutti K."/>
            <person name="Salamov A."/>
            <person name="Andreopoulos B."/>
            <person name="Baker S."/>
            <person name="Barry K."/>
            <person name="Bills G."/>
            <person name="Bluhm B."/>
            <person name="Cannon C."/>
            <person name="Castanera R."/>
            <person name="Culley D."/>
            <person name="Daum C."/>
            <person name="Ezra D."/>
            <person name="Gonzalez J."/>
            <person name="Henrissat B."/>
            <person name="Kuo A."/>
            <person name="Liang C."/>
            <person name="Lipzen A."/>
            <person name="Lutzoni F."/>
            <person name="Magnuson J."/>
            <person name="Mondo S."/>
            <person name="Nolan M."/>
            <person name="Ohm R."/>
            <person name="Pangilinan J."/>
            <person name="Park H.-J."/>
            <person name="Ramirez L."/>
            <person name="Alfaro M."/>
            <person name="Sun H."/>
            <person name="Tritt A."/>
            <person name="Yoshinaga Y."/>
            <person name="Zwiers L.-H."/>
            <person name="Turgeon B."/>
            <person name="Goodwin S."/>
            <person name="Spatafora J."/>
            <person name="Crous P."/>
            <person name="Grigoriev I."/>
        </authorList>
    </citation>
    <scope>NUCLEOTIDE SEQUENCE</scope>
    <source>
        <strain evidence="4">CBS 207.26</strain>
    </source>
</reference>
<accession>A0A6A6DUT9</accession>
<evidence type="ECO:0000313" key="5">
    <source>
        <dbReference type="Proteomes" id="UP000800200"/>
    </source>
</evidence>
<keyword evidence="3" id="KW-0732">Signal</keyword>
<feature type="signal peptide" evidence="3">
    <location>
        <begin position="1"/>
        <end position="23"/>
    </location>
</feature>
<evidence type="ECO:0000256" key="2">
    <source>
        <dbReference type="SAM" id="Phobius"/>
    </source>
</evidence>
<keyword evidence="2" id="KW-0812">Transmembrane</keyword>
<organism evidence="4 5">
    <name type="scientific">Zopfia rhizophila CBS 207.26</name>
    <dbReference type="NCBI Taxonomy" id="1314779"/>
    <lineage>
        <taxon>Eukaryota</taxon>
        <taxon>Fungi</taxon>
        <taxon>Dikarya</taxon>
        <taxon>Ascomycota</taxon>
        <taxon>Pezizomycotina</taxon>
        <taxon>Dothideomycetes</taxon>
        <taxon>Dothideomycetes incertae sedis</taxon>
        <taxon>Zopfiaceae</taxon>
        <taxon>Zopfia</taxon>
    </lineage>
</organism>
<name>A0A6A6DUT9_9PEZI</name>
<dbReference type="OrthoDB" id="3917128at2759"/>
<keyword evidence="2" id="KW-0472">Membrane</keyword>
<feature type="transmembrane region" description="Helical" evidence="2">
    <location>
        <begin position="308"/>
        <end position="331"/>
    </location>
</feature>
<feature type="region of interest" description="Disordered" evidence="1">
    <location>
        <begin position="347"/>
        <end position="409"/>
    </location>
</feature>
<sequence length="409" mass="46008">MMRPSSFIRLATTLSFHLSTAHADIPLNCAGHDANLNATCQTPLEDITVVTPGAFIIAKLPCFSCPTVDYIGERGHRKHFITHEDNALFFNITLSERKTSLLLNDRPIFPTLPSPPPSLYASQVTPNFSLTDLANSIACTQQPCKGFDGRCFCIEPTVGSLGLSYDYAATQVSGERDGRWQITFDAIGGHDGYLDDPVWVFNRTAQKMLQIVLKGVEIEDVEVVSDLFELPETKTEYRLEIISVELVERSYDFPSASERTAWETILFFFGLEARNEKEGHVVRLWDEWDSYGRKGTLKHFLHGIGDKWHWELFLIIVGSVAAGVAVLYGVYKLIMLEPKRQLEEFYGRRDTRDNEGRQGLLDGHEEEEDEMGHSVENQGTTHEAEATKPLPPKPLPEKPLPEVPLLDDV</sequence>
<dbReference type="Proteomes" id="UP000800200">
    <property type="component" value="Unassembled WGS sequence"/>
</dbReference>
<evidence type="ECO:0000256" key="3">
    <source>
        <dbReference type="SAM" id="SignalP"/>
    </source>
</evidence>
<feature type="chain" id="PRO_5025575059" evidence="3">
    <location>
        <begin position="24"/>
        <end position="409"/>
    </location>
</feature>
<dbReference type="AlphaFoldDB" id="A0A6A6DUT9"/>
<feature type="compositionally biased region" description="Basic and acidic residues" evidence="1">
    <location>
        <begin position="347"/>
        <end position="356"/>
    </location>
</feature>